<keyword evidence="6" id="KW-1185">Reference proteome</keyword>
<evidence type="ECO:0000313" key="5">
    <source>
        <dbReference type="EMBL" id="CAG8630750.1"/>
    </source>
</evidence>
<feature type="domain" description="SUZ" evidence="4">
    <location>
        <begin position="153"/>
        <end position="230"/>
    </location>
</feature>
<reference evidence="5" key="1">
    <citation type="submission" date="2021-06" db="EMBL/GenBank/DDBJ databases">
        <authorList>
            <person name="Kallberg Y."/>
            <person name="Tangrot J."/>
            <person name="Rosling A."/>
        </authorList>
    </citation>
    <scope>NUCLEOTIDE SEQUENCE</scope>
    <source>
        <strain evidence="5">CL551</strain>
    </source>
</reference>
<feature type="compositionally biased region" description="Polar residues" evidence="2">
    <location>
        <begin position="319"/>
        <end position="335"/>
    </location>
</feature>
<feature type="compositionally biased region" description="Polar residues" evidence="2">
    <location>
        <begin position="563"/>
        <end position="575"/>
    </location>
</feature>
<dbReference type="AlphaFoldDB" id="A0A9N9D8F5"/>
<evidence type="ECO:0000259" key="4">
    <source>
        <dbReference type="PROSITE" id="PS51673"/>
    </source>
</evidence>
<feature type="compositionally biased region" description="Polar residues" evidence="2">
    <location>
        <begin position="529"/>
        <end position="543"/>
    </location>
</feature>
<name>A0A9N9D8F5_9GLOM</name>
<feature type="compositionally biased region" description="Basic and acidic residues" evidence="2">
    <location>
        <begin position="546"/>
        <end position="560"/>
    </location>
</feature>
<dbReference type="PANTHER" id="PTHR15672:SF8">
    <property type="entry name" value="PROTEIN ENCORE"/>
    <property type="match status" value="1"/>
</dbReference>
<dbReference type="InterPro" id="IPR024771">
    <property type="entry name" value="SUZ"/>
</dbReference>
<sequence>PSFATSSSEISSKTQNMTVEDSTVTNSNVAADAKKIVLLKRNPSTTINNSNPQTSVGNNTLISSIDLTQTPCRSNSSSPNLDNELTPENSENSSEVDFNTGLDGFLLAALKNPKDRLFLLKLDREMERFINDKNHTRLEFPPMNSYQRLIVHRVAQYFKLSHVVDNSGKAEEEKPEKSVKIMRRQQIDPQKTRSTGDSDSNSEGERKILTIEEREAAYQKARARIFKDLEQKNGENEQDENEGAVSSTAINLSVSNNNSNEQPNSESTSSSKTKNTVQKVANVNSNNNNKNGKPSQQVSKTTGNNKNSNKNGANNAKNRQQQPSRMQPFNYNPSMDRSIYLSKQGRPIGNFSGPPPMMPPGPFGPPFFNGHVNMYDVNMVPMQPPPIMPPEMQVCHPMSSPYVNIPHEWNPALSGPYNRPGVRNVWGTETFNAPPEIGGNPSLFNHQKNNPTSFLPPRPSAQNEVRPQVHNLKHLNQYPPPHYSQPHGSAYSENNHLINSPVSPMESKSNKSPSASPSSPMSQSGFDSNNSIWANKSQWNNVPSGEDSKLNNERQLDQKRPNNRSSTFVPPSQQREVPFFNPVWNNSSDSPAMNIFNSSQASAEYPTQNTPGVPLIPQMYPTIVQPISGPNTGPRRNNGGNHIIPGPISPEYVNNVQRFGMAPPPMVGFPAQSTSSNVTGAIRPPKSTELFDPNNPSALSTQNTNLSAIASVQSSVSQPLSTSNSAPSSSRSTSHAPSSKSNSASGNKTPSSSPWTGPSAGNKAASLTQNQNNNNSRRKNATESSSNSNNNAIVDGTMMRSLSISSNSSQQSRTHHRPPSTPPSGNGKKKESGLLFDYSMQVPYEGVKPSEANEPPQPSHIIELYDFSESDNLMDISFSNAKIKQIGPPPNSSDKRPTILAIFKNSREANKAMQNYRGVRFKIKTWELLVKNGGNVSPLISVDSYERHHQELMNATHGLPLNGKQ</sequence>
<dbReference type="Gene3D" id="3.30.1370.50">
    <property type="entry name" value="R3H-like domain"/>
    <property type="match status" value="1"/>
</dbReference>
<dbReference type="Pfam" id="PF01424">
    <property type="entry name" value="R3H"/>
    <property type="match status" value="1"/>
</dbReference>
<feature type="non-terminal residue" evidence="5">
    <location>
        <position position="965"/>
    </location>
</feature>
<dbReference type="InterPro" id="IPR001374">
    <property type="entry name" value="R3H_dom"/>
</dbReference>
<dbReference type="CDD" id="cd02642">
    <property type="entry name" value="R3H_encore_like"/>
    <property type="match status" value="1"/>
</dbReference>
<dbReference type="Proteomes" id="UP000789342">
    <property type="component" value="Unassembled WGS sequence"/>
</dbReference>
<feature type="compositionally biased region" description="Low complexity" evidence="2">
    <location>
        <begin position="717"/>
        <end position="749"/>
    </location>
</feature>
<evidence type="ECO:0000313" key="6">
    <source>
        <dbReference type="Proteomes" id="UP000789342"/>
    </source>
</evidence>
<gene>
    <name evidence="5" type="ORF">AMORRO_LOCUS9076</name>
</gene>
<feature type="compositionally biased region" description="Low complexity" evidence="2">
    <location>
        <begin position="801"/>
        <end position="812"/>
    </location>
</feature>
<accession>A0A9N9D8F5</accession>
<comment type="caution">
    <text evidence="5">The sequence shown here is derived from an EMBL/GenBank/DDBJ whole genome shotgun (WGS) entry which is preliminary data.</text>
</comment>
<proteinExistence type="predicted"/>
<dbReference type="SMART" id="SM00393">
    <property type="entry name" value="R3H"/>
    <property type="match status" value="1"/>
</dbReference>
<feature type="region of interest" description="Disordered" evidence="2">
    <location>
        <begin position="254"/>
        <end position="336"/>
    </location>
</feature>
<organism evidence="5 6">
    <name type="scientific">Acaulospora morrowiae</name>
    <dbReference type="NCBI Taxonomy" id="94023"/>
    <lineage>
        <taxon>Eukaryota</taxon>
        <taxon>Fungi</taxon>
        <taxon>Fungi incertae sedis</taxon>
        <taxon>Mucoromycota</taxon>
        <taxon>Glomeromycotina</taxon>
        <taxon>Glomeromycetes</taxon>
        <taxon>Diversisporales</taxon>
        <taxon>Acaulosporaceae</taxon>
        <taxon>Acaulospora</taxon>
    </lineage>
</organism>
<feature type="region of interest" description="Disordered" evidence="2">
    <location>
        <begin position="69"/>
        <end position="95"/>
    </location>
</feature>
<dbReference type="InterPro" id="IPR051937">
    <property type="entry name" value="R3H_domain_containing"/>
</dbReference>
<dbReference type="PROSITE" id="PS51673">
    <property type="entry name" value="SUZ"/>
    <property type="match status" value="1"/>
</dbReference>
<feature type="region of interest" description="Disordered" evidence="2">
    <location>
        <begin position="668"/>
        <end position="701"/>
    </location>
</feature>
<feature type="compositionally biased region" description="Basic and acidic residues" evidence="2">
    <location>
        <begin position="168"/>
        <end position="179"/>
    </location>
</feature>
<feature type="compositionally biased region" description="Low complexity" evidence="2">
    <location>
        <begin position="254"/>
        <end position="318"/>
    </location>
</feature>
<dbReference type="OrthoDB" id="278430at2759"/>
<feature type="compositionally biased region" description="Polar residues" evidence="2">
    <location>
        <begin position="442"/>
        <end position="453"/>
    </location>
</feature>
<evidence type="ECO:0000259" key="3">
    <source>
        <dbReference type="PROSITE" id="PS51061"/>
    </source>
</evidence>
<evidence type="ECO:0000256" key="2">
    <source>
        <dbReference type="SAM" id="MobiDB-lite"/>
    </source>
</evidence>
<keyword evidence="1" id="KW-0597">Phosphoprotein</keyword>
<feature type="domain" description="R3H" evidence="3">
    <location>
        <begin position="116"/>
        <end position="185"/>
    </location>
</feature>
<feature type="region of interest" description="Disordered" evidence="2">
    <location>
        <begin position="1"/>
        <end position="26"/>
    </location>
</feature>
<feature type="compositionally biased region" description="Polar residues" evidence="2">
    <location>
        <begin position="491"/>
        <end position="502"/>
    </location>
</feature>
<dbReference type="PANTHER" id="PTHR15672">
    <property type="entry name" value="CAMP-REGULATED PHOSPHOPROTEIN 21 RELATED R3H DOMAIN CONTAINING PROTEIN"/>
    <property type="match status" value="1"/>
</dbReference>
<dbReference type="GO" id="GO:0003676">
    <property type="term" value="F:nucleic acid binding"/>
    <property type="evidence" value="ECO:0007669"/>
    <property type="project" value="UniProtKB-UniRule"/>
</dbReference>
<feature type="region of interest" description="Disordered" evidence="2">
    <location>
        <begin position="433"/>
        <end position="578"/>
    </location>
</feature>
<evidence type="ECO:0000256" key="1">
    <source>
        <dbReference type="ARBA" id="ARBA00022553"/>
    </source>
</evidence>
<dbReference type="PROSITE" id="PS51061">
    <property type="entry name" value="R3H"/>
    <property type="match status" value="1"/>
</dbReference>
<feature type="compositionally biased region" description="Low complexity" evidence="2">
    <location>
        <begin position="510"/>
        <end position="528"/>
    </location>
</feature>
<dbReference type="EMBL" id="CAJVPV010008445">
    <property type="protein sequence ID" value="CAG8630750.1"/>
    <property type="molecule type" value="Genomic_DNA"/>
</dbReference>
<dbReference type="SUPFAM" id="SSF82708">
    <property type="entry name" value="R3H domain"/>
    <property type="match status" value="1"/>
</dbReference>
<dbReference type="Pfam" id="PF12752">
    <property type="entry name" value="SUZ"/>
    <property type="match status" value="1"/>
</dbReference>
<feature type="region of interest" description="Disordered" evidence="2">
    <location>
        <begin position="166"/>
        <end position="211"/>
    </location>
</feature>
<protein>
    <submittedName>
        <fullName evidence="5">3222_t:CDS:1</fullName>
    </submittedName>
</protein>
<dbReference type="InterPro" id="IPR036867">
    <property type="entry name" value="R3H_dom_sf"/>
</dbReference>
<feature type="region of interest" description="Disordered" evidence="2">
    <location>
        <begin position="717"/>
        <end position="831"/>
    </location>
</feature>